<evidence type="ECO:0000313" key="10">
    <source>
        <dbReference type="Proteomes" id="UP000504634"/>
    </source>
</evidence>
<dbReference type="Pfam" id="PF00153">
    <property type="entry name" value="Mito_carr"/>
    <property type="match status" value="3"/>
</dbReference>
<name>A0A6J2UGV6_DROLE</name>
<evidence type="ECO:0000256" key="5">
    <source>
        <dbReference type="ARBA" id="ARBA00022737"/>
    </source>
</evidence>
<dbReference type="CTD" id="40039"/>
<dbReference type="GO" id="GO:0016020">
    <property type="term" value="C:membrane"/>
    <property type="evidence" value="ECO:0007669"/>
    <property type="project" value="UniProtKB-SubCell"/>
</dbReference>
<organism evidence="10 11">
    <name type="scientific">Drosophila lebanonensis</name>
    <name type="common">Fruit fly</name>
    <name type="synonym">Scaptodrosophila lebanonensis</name>
    <dbReference type="NCBI Taxonomy" id="7225"/>
    <lineage>
        <taxon>Eukaryota</taxon>
        <taxon>Metazoa</taxon>
        <taxon>Ecdysozoa</taxon>
        <taxon>Arthropoda</taxon>
        <taxon>Hexapoda</taxon>
        <taxon>Insecta</taxon>
        <taxon>Pterygota</taxon>
        <taxon>Neoptera</taxon>
        <taxon>Endopterygota</taxon>
        <taxon>Diptera</taxon>
        <taxon>Brachycera</taxon>
        <taxon>Muscomorpha</taxon>
        <taxon>Ephydroidea</taxon>
        <taxon>Drosophilidae</taxon>
        <taxon>Scaptodrosophila</taxon>
    </lineage>
</organism>
<keyword evidence="7 8" id="KW-0472">Membrane</keyword>
<evidence type="ECO:0000256" key="2">
    <source>
        <dbReference type="ARBA" id="ARBA00006375"/>
    </source>
</evidence>
<dbReference type="SUPFAM" id="SSF103506">
    <property type="entry name" value="Mitochondrial carrier"/>
    <property type="match status" value="1"/>
</dbReference>
<comment type="subcellular location">
    <subcellularLocation>
        <location evidence="1">Membrane</location>
        <topology evidence="1">Multi-pass membrane protein</topology>
    </subcellularLocation>
</comment>
<keyword evidence="4 8" id="KW-0812">Transmembrane</keyword>
<dbReference type="OrthoDB" id="448427at2759"/>
<dbReference type="RefSeq" id="XP_030387711.1">
    <property type="nucleotide sequence ID" value="XM_030531851.1"/>
</dbReference>
<keyword evidence="10" id="KW-1185">Reference proteome</keyword>
<dbReference type="InterPro" id="IPR002067">
    <property type="entry name" value="MCP"/>
</dbReference>
<evidence type="ECO:0000256" key="4">
    <source>
        <dbReference type="ARBA" id="ARBA00022692"/>
    </source>
</evidence>
<evidence type="ECO:0000256" key="1">
    <source>
        <dbReference type="ARBA" id="ARBA00004141"/>
    </source>
</evidence>
<keyword evidence="3 9" id="KW-0813">Transport</keyword>
<dbReference type="GeneID" id="115634258"/>
<evidence type="ECO:0000256" key="8">
    <source>
        <dbReference type="PROSITE-ProRule" id="PRU00282"/>
    </source>
</evidence>
<feature type="repeat" description="Solcar" evidence="8">
    <location>
        <begin position="90"/>
        <end position="181"/>
    </location>
</feature>
<dbReference type="PROSITE" id="PS51257">
    <property type="entry name" value="PROKAR_LIPOPROTEIN"/>
    <property type="match status" value="1"/>
</dbReference>
<feature type="repeat" description="Solcar" evidence="8">
    <location>
        <begin position="6"/>
        <end position="85"/>
    </location>
</feature>
<protein>
    <submittedName>
        <fullName evidence="11">Mitochondrial dicarboxylate carrier</fullName>
    </submittedName>
</protein>
<evidence type="ECO:0000256" key="6">
    <source>
        <dbReference type="ARBA" id="ARBA00022989"/>
    </source>
</evidence>
<proteinExistence type="inferred from homology"/>
<reference evidence="11" key="1">
    <citation type="submission" date="2025-08" db="UniProtKB">
        <authorList>
            <consortium name="RefSeq"/>
        </authorList>
    </citation>
    <scope>IDENTIFICATION</scope>
    <source>
        <strain evidence="11">11010-0011.00</strain>
        <tissue evidence="11">Whole body</tissue>
    </source>
</reference>
<evidence type="ECO:0000313" key="11">
    <source>
        <dbReference type="RefSeq" id="XP_030387711.1"/>
    </source>
</evidence>
<dbReference type="InterPro" id="IPR018108">
    <property type="entry name" value="MCP_transmembrane"/>
</dbReference>
<dbReference type="PRINTS" id="PR00926">
    <property type="entry name" value="MITOCARRIER"/>
</dbReference>
<dbReference type="GO" id="GO:0055085">
    <property type="term" value="P:transmembrane transport"/>
    <property type="evidence" value="ECO:0007669"/>
    <property type="project" value="InterPro"/>
</dbReference>
<dbReference type="AlphaFoldDB" id="A0A6J2UGV6"/>
<dbReference type="InterPro" id="IPR050391">
    <property type="entry name" value="Mito_Metabolite_Transporter"/>
</dbReference>
<dbReference type="InterPro" id="IPR023395">
    <property type="entry name" value="MCP_dom_sf"/>
</dbReference>
<dbReference type="Proteomes" id="UP000504634">
    <property type="component" value="Unplaced"/>
</dbReference>
<evidence type="ECO:0000256" key="7">
    <source>
        <dbReference type="ARBA" id="ARBA00023136"/>
    </source>
</evidence>
<sequence length="280" mass="31915">MRERRPRWWFGGLAATIVACVVAPLDLVKSHMQTQRKKKSILFTALKVIRLRGYLGFYDGFSAAAFRQMTCTSIRFSIYEAGKYHEILNENFLQKIALASFAGVMGAAIGIPPDVINVRMQNDMKFSNRERRNYKHVFDALVRIPKEEGFFSLYTGASAAFLKSAVGTIGQIAVYDQIKTMLVFYFKKEDDFRLHFQSSFLSSIISSVISQPFDVLKTLMMNARPGEFKTPNHIFVHMMRFGPLGIFRGLLPNLARKGPATILLFLIYEQLRINLGYIDP</sequence>
<evidence type="ECO:0000256" key="3">
    <source>
        <dbReference type="ARBA" id="ARBA00022448"/>
    </source>
</evidence>
<dbReference type="PANTHER" id="PTHR45618">
    <property type="entry name" value="MITOCHONDRIAL DICARBOXYLATE CARRIER-RELATED"/>
    <property type="match status" value="1"/>
</dbReference>
<dbReference type="PROSITE" id="PS50920">
    <property type="entry name" value="SOLCAR"/>
    <property type="match status" value="3"/>
</dbReference>
<accession>A0A6J2UGV6</accession>
<dbReference type="Gene3D" id="1.50.40.10">
    <property type="entry name" value="Mitochondrial carrier domain"/>
    <property type="match status" value="1"/>
</dbReference>
<comment type="similarity">
    <text evidence="2 9">Belongs to the mitochondrial carrier (TC 2.A.29) family.</text>
</comment>
<keyword evidence="5" id="KW-0677">Repeat</keyword>
<gene>
    <name evidence="11" type="primary">LOC115634258</name>
</gene>
<feature type="repeat" description="Solcar" evidence="8">
    <location>
        <begin position="190"/>
        <end position="274"/>
    </location>
</feature>
<evidence type="ECO:0000256" key="9">
    <source>
        <dbReference type="RuleBase" id="RU000488"/>
    </source>
</evidence>
<keyword evidence="6" id="KW-1133">Transmembrane helix</keyword>